<dbReference type="Gene3D" id="3.10.290.10">
    <property type="entry name" value="RNA-binding S4 domain"/>
    <property type="match status" value="1"/>
</dbReference>
<feature type="active site" evidence="3">
    <location>
        <position position="134"/>
    </location>
</feature>
<dbReference type="GO" id="GO:0120159">
    <property type="term" value="F:rRNA pseudouridine synthase activity"/>
    <property type="evidence" value="ECO:0007669"/>
    <property type="project" value="UniProtKB-ARBA"/>
</dbReference>
<dbReference type="InterPro" id="IPR006224">
    <property type="entry name" value="PsdUridine_synth_RluA-like_CS"/>
</dbReference>
<dbReference type="Proteomes" id="UP000229749">
    <property type="component" value="Unassembled WGS sequence"/>
</dbReference>
<sequence>MQTIYIPSIKAGERLDVFLSEYLQKSRSIIQKWIKNKHVLLDRKIAKSHVLIKAGQTIQIEIPLASSAPKIIPPLSILFEDKDLLVIDKQSGVLVHPAHPDDEGTTLVDAILAHNSTIKKVGDPKRPGIVHRLDKAVSGVLLVAKNQLMFEYLKHAFSNQCIEKMYQALVYGILPMDEGTIDFSIERSKTKGMMVAVPRSQERGKNALTYFTVEQRFKTSTLINVFPKTGRTNQIRVHFFSIDHPLVGDPLYKKRVMKHIKPIATDRVFLHACSLTLTLPSGETKSFTSKLPEELQNILQALPLN</sequence>
<evidence type="ECO:0000259" key="6">
    <source>
        <dbReference type="SMART" id="SM00363"/>
    </source>
</evidence>
<dbReference type="Gene3D" id="3.30.2350.10">
    <property type="entry name" value="Pseudouridine synthase"/>
    <property type="match status" value="1"/>
</dbReference>
<keyword evidence="4" id="KW-0694">RNA-binding</keyword>
<dbReference type="InterPro" id="IPR002942">
    <property type="entry name" value="S4_RNA-bd"/>
</dbReference>
<comment type="caution">
    <text evidence="7">The sequence shown here is derived from an EMBL/GenBank/DDBJ whole genome shotgun (WGS) entry which is preliminary data.</text>
</comment>
<dbReference type="PANTHER" id="PTHR21600">
    <property type="entry name" value="MITOCHONDRIAL RNA PSEUDOURIDINE SYNTHASE"/>
    <property type="match status" value="1"/>
</dbReference>
<evidence type="ECO:0000256" key="3">
    <source>
        <dbReference type="PIRSR" id="PIRSR606225-1"/>
    </source>
</evidence>
<dbReference type="PROSITE" id="PS50889">
    <property type="entry name" value="S4"/>
    <property type="match status" value="1"/>
</dbReference>
<comment type="function">
    <text evidence="5">Responsible for synthesis of pseudouridine from uracil.</text>
</comment>
<dbReference type="PROSITE" id="PS01129">
    <property type="entry name" value="PSI_RLU"/>
    <property type="match status" value="1"/>
</dbReference>
<dbReference type="InterPro" id="IPR020103">
    <property type="entry name" value="PsdUridine_synth_cat_dom_sf"/>
</dbReference>
<dbReference type="CDD" id="cd02869">
    <property type="entry name" value="PseudoU_synth_RluA_like"/>
    <property type="match status" value="1"/>
</dbReference>
<evidence type="ECO:0000256" key="4">
    <source>
        <dbReference type="PROSITE-ProRule" id="PRU00182"/>
    </source>
</evidence>
<gene>
    <name evidence="7" type="ORF">CO172_03545</name>
</gene>
<dbReference type="SUPFAM" id="SSF55174">
    <property type="entry name" value="Alpha-L RNA-binding motif"/>
    <property type="match status" value="1"/>
</dbReference>
<dbReference type="NCBIfam" id="TIGR00005">
    <property type="entry name" value="rluA_subfam"/>
    <property type="match status" value="1"/>
</dbReference>
<reference evidence="8" key="1">
    <citation type="submission" date="2017-09" db="EMBL/GenBank/DDBJ databases">
        <title>Depth-based differentiation of microbial function through sediment-hosted aquifers and enrichment of novel symbionts in the deep terrestrial subsurface.</title>
        <authorList>
            <person name="Probst A.J."/>
            <person name="Ladd B."/>
            <person name="Jarett J.K."/>
            <person name="Geller-Mcgrath D.E."/>
            <person name="Sieber C.M.K."/>
            <person name="Emerson J.B."/>
            <person name="Anantharaman K."/>
            <person name="Thomas B.C."/>
            <person name="Malmstrom R."/>
            <person name="Stieglmeier M."/>
            <person name="Klingl A."/>
            <person name="Woyke T."/>
            <person name="Ryan C.M."/>
            <person name="Banfield J.F."/>
        </authorList>
    </citation>
    <scope>NUCLEOTIDE SEQUENCE [LARGE SCALE GENOMIC DNA]</scope>
</reference>
<dbReference type="SMART" id="SM00363">
    <property type="entry name" value="S4"/>
    <property type="match status" value="1"/>
</dbReference>
<keyword evidence="2 5" id="KW-0413">Isomerase</keyword>
<dbReference type="Pfam" id="PF01479">
    <property type="entry name" value="S4"/>
    <property type="match status" value="1"/>
</dbReference>
<dbReference type="AlphaFoldDB" id="A0A2M7XGC9"/>
<dbReference type="GO" id="GO:0003723">
    <property type="term" value="F:RNA binding"/>
    <property type="evidence" value="ECO:0007669"/>
    <property type="project" value="UniProtKB-KW"/>
</dbReference>
<comment type="similarity">
    <text evidence="1 5">Belongs to the pseudouridine synthase RluA family.</text>
</comment>
<organism evidence="7 8">
    <name type="scientific">Candidatus Uhrbacteria bacterium CG_4_9_14_3_um_filter_36_7</name>
    <dbReference type="NCBI Taxonomy" id="1975033"/>
    <lineage>
        <taxon>Bacteria</taxon>
        <taxon>Candidatus Uhriibacteriota</taxon>
    </lineage>
</organism>
<proteinExistence type="inferred from homology"/>
<dbReference type="PANTHER" id="PTHR21600:SF44">
    <property type="entry name" value="RIBOSOMAL LARGE SUBUNIT PSEUDOURIDINE SYNTHASE D"/>
    <property type="match status" value="1"/>
</dbReference>
<feature type="domain" description="RNA-binding S4" evidence="6">
    <location>
        <begin position="13"/>
        <end position="69"/>
    </location>
</feature>
<evidence type="ECO:0000313" key="7">
    <source>
        <dbReference type="EMBL" id="PJA46786.1"/>
    </source>
</evidence>
<accession>A0A2M7XGC9</accession>
<evidence type="ECO:0000313" key="8">
    <source>
        <dbReference type="Proteomes" id="UP000229749"/>
    </source>
</evidence>
<dbReference type="InterPro" id="IPR006145">
    <property type="entry name" value="PsdUridine_synth_RsuA/RluA"/>
</dbReference>
<evidence type="ECO:0000256" key="2">
    <source>
        <dbReference type="ARBA" id="ARBA00023235"/>
    </source>
</evidence>
<dbReference type="GO" id="GO:0000455">
    <property type="term" value="P:enzyme-directed rRNA pseudouridine synthesis"/>
    <property type="evidence" value="ECO:0007669"/>
    <property type="project" value="TreeGrafter"/>
</dbReference>
<dbReference type="Pfam" id="PF00849">
    <property type="entry name" value="PseudoU_synth_2"/>
    <property type="match status" value="1"/>
</dbReference>
<dbReference type="SUPFAM" id="SSF55120">
    <property type="entry name" value="Pseudouridine synthase"/>
    <property type="match status" value="1"/>
</dbReference>
<dbReference type="InterPro" id="IPR036986">
    <property type="entry name" value="S4_RNA-bd_sf"/>
</dbReference>
<evidence type="ECO:0000256" key="5">
    <source>
        <dbReference type="RuleBase" id="RU362028"/>
    </source>
</evidence>
<dbReference type="EMBL" id="PFWS01000054">
    <property type="protein sequence ID" value="PJA46786.1"/>
    <property type="molecule type" value="Genomic_DNA"/>
</dbReference>
<protein>
    <recommendedName>
        <fullName evidence="5">Pseudouridine synthase</fullName>
        <ecNumber evidence="5">5.4.99.-</ecNumber>
    </recommendedName>
</protein>
<evidence type="ECO:0000256" key="1">
    <source>
        <dbReference type="ARBA" id="ARBA00010876"/>
    </source>
</evidence>
<dbReference type="EC" id="5.4.99.-" evidence="5"/>
<dbReference type="InterPro" id="IPR006225">
    <property type="entry name" value="PsdUridine_synth_RluC/D"/>
</dbReference>
<dbReference type="CDD" id="cd00165">
    <property type="entry name" value="S4"/>
    <property type="match status" value="1"/>
</dbReference>
<name>A0A2M7XGC9_9BACT</name>
<dbReference type="InterPro" id="IPR050188">
    <property type="entry name" value="RluA_PseudoU_synthase"/>
</dbReference>
<comment type="catalytic activity">
    <reaction evidence="5">
        <text>a uridine in RNA = a pseudouridine in RNA</text>
        <dbReference type="Rhea" id="RHEA:48348"/>
        <dbReference type="Rhea" id="RHEA-COMP:12068"/>
        <dbReference type="Rhea" id="RHEA-COMP:12069"/>
        <dbReference type="ChEBI" id="CHEBI:65314"/>
        <dbReference type="ChEBI" id="CHEBI:65315"/>
    </reaction>
</comment>